<sequence length="517" mass="59893">MADTAFASITGILKRSPSKISTPSRTPMEEHSKRYTAFAVPGSGLWQYTRMPFGLCNAPRTFQRLIDALFGPQYEPNIFGYLDDIIVATDTFDEHLKWLELVLTKLREAGLAMNRKKCEFCCRQLTYLGFLLDDQGLRHDPERVASVLNYPPPRNFKELRRFLGCVSWYSRFIEMESNVKMPLLSLAKKNAPWTWGPDQEEAFQQLKSALVSAPVLARPNFGRPFRVQSDASAYAIGAVLTQEHEDGEHPIVYISRVLSSAERNYSTTERECLAVVWAVKKFRSYLEGYQFTVITDHSALKSLQTAKEPAGRLARRALELQHWNFTFEHRKGTQMKVPDFLSRMADEDEEEEIAAFETIEDPWYLNRMQEVQEMPKKFGSWRVENGILYRHREDPLLDPIDGGTEAWRVVVPEEHRARILSEAHEERSAGHLGQQKTYDRVARDYYWPGMWHDVREHVRDCELCQRHKVPQTGPQGTLGRRVVERPWAVVAADMMELPRSLNGHKYVLVFQDLFTRY</sequence>
<dbReference type="PROSITE" id="PS50878">
    <property type="entry name" value="RT_POL"/>
    <property type="match status" value="1"/>
</dbReference>
<reference evidence="8 9" key="1">
    <citation type="submission" date="2020-02" db="EMBL/GenBank/DDBJ databases">
        <authorList>
            <person name="Ferguson B K."/>
        </authorList>
    </citation>
    <scope>NUCLEOTIDE SEQUENCE [LARGE SCALE GENOMIC DNA]</scope>
</reference>
<dbReference type="Gene3D" id="3.10.10.10">
    <property type="entry name" value="HIV Type 1 Reverse Transcriptase, subunit A, domain 1"/>
    <property type="match status" value="1"/>
</dbReference>
<accession>A0A6H5I0P7</accession>
<evidence type="ECO:0000259" key="7">
    <source>
        <dbReference type="PROSITE" id="PS50878"/>
    </source>
</evidence>
<dbReference type="Gene3D" id="1.10.340.70">
    <property type="match status" value="1"/>
</dbReference>
<dbReference type="PANTHER" id="PTHR37984">
    <property type="entry name" value="PROTEIN CBG26694"/>
    <property type="match status" value="1"/>
</dbReference>
<dbReference type="FunFam" id="3.30.70.270:FF:000020">
    <property type="entry name" value="Transposon Tf2-6 polyprotein-like Protein"/>
    <property type="match status" value="1"/>
</dbReference>
<dbReference type="CDD" id="cd09274">
    <property type="entry name" value="RNase_HI_RT_Ty3"/>
    <property type="match status" value="1"/>
</dbReference>
<dbReference type="FunFam" id="3.10.20.370:FF:000001">
    <property type="entry name" value="Retrovirus-related Pol polyprotein from transposon 17.6-like protein"/>
    <property type="match status" value="1"/>
</dbReference>
<dbReference type="Gene3D" id="3.30.70.270">
    <property type="match status" value="2"/>
</dbReference>
<protein>
    <recommendedName>
        <fullName evidence="1">RNA-directed DNA polymerase</fullName>
        <ecNumber evidence="1">2.7.7.49</ecNumber>
    </recommendedName>
</protein>
<dbReference type="Pfam" id="PF00078">
    <property type="entry name" value="RVT_1"/>
    <property type="match status" value="1"/>
</dbReference>
<evidence type="ECO:0000313" key="9">
    <source>
        <dbReference type="Proteomes" id="UP000479190"/>
    </source>
</evidence>
<evidence type="ECO:0000256" key="2">
    <source>
        <dbReference type="ARBA" id="ARBA00022695"/>
    </source>
</evidence>
<dbReference type="InterPro" id="IPR000477">
    <property type="entry name" value="RT_dom"/>
</dbReference>
<dbReference type="OrthoDB" id="7692176at2759"/>
<dbReference type="AlphaFoldDB" id="A0A6H5I0P7"/>
<organism evidence="8 9">
    <name type="scientific">Trichogramma brassicae</name>
    <dbReference type="NCBI Taxonomy" id="86971"/>
    <lineage>
        <taxon>Eukaryota</taxon>
        <taxon>Metazoa</taxon>
        <taxon>Ecdysozoa</taxon>
        <taxon>Arthropoda</taxon>
        <taxon>Hexapoda</taxon>
        <taxon>Insecta</taxon>
        <taxon>Pterygota</taxon>
        <taxon>Neoptera</taxon>
        <taxon>Endopterygota</taxon>
        <taxon>Hymenoptera</taxon>
        <taxon>Apocrita</taxon>
        <taxon>Proctotrupomorpha</taxon>
        <taxon>Chalcidoidea</taxon>
        <taxon>Trichogrammatidae</taxon>
        <taxon>Trichogramma</taxon>
    </lineage>
</organism>
<dbReference type="EMBL" id="CADCXV010000009">
    <property type="protein sequence ID" value="CAB0027848.1"/>
    <property type="molecule type" value="Genomic_DNA"/>
</dbReference>
<evidence type="ECO:0000256" key="1">
    <source>
        <dbReference type="ARBA" id="ARBA00012493"/>
    </source>
</evidence>
<dbReference type="FunFam" id="1.10.340.70:FF:000001">
    <property type="entry name" value="Retrovirus-related Pol polyprotein from transposon gypsy-like Protein"/>
    <property type="match status" value="1"/>
</dbReference>
<dbReference type="Pfam" id="PF17919">
    <property type="entry name" value="RT_RNaseH_2"/>
    <property type="match status" value="1"/>
</dbReference>
<keyword evidence="2" id="KW-0808">Transferase</keyword>
<dbReference type="InterPro" id="IPR050951">
    <property type="entry name" value="Retrovirus_Pol_polyprotein"/>
</dbReference>
<gene>
    <name evidence="8" type="ORF">TBRA_LOCUS78</name>
</gene>
<dbReference type="GO" id="GO:0003964">
    <property type="term" value="F:RNA-directed DNA polymerase activity"/>
    <property type="evidence" value="ECO:0007669"/>
    <property type="project" value="UniProtKB-KW"/>
</dbReference>
<dbReference type="InterPro" id="IPR041588">
    <property type="entry name" value="Integrase_H2C2"/>
</dbReference>
<dbReference type="InterPro" id="IPR043128">
    <property type="entry name" value="Rev_trsase/Diguanyl_cyclase"/>
</dbReference>
<dbReference type="CDD" id="cd01647">
    <property type="entry name" value="RT_LTR"/>
    <property type="match status" value="1"/>
</dbReference>
<keyword evidence="2" id="KW-0548">Nucleotidyltransferase</keyword>
<feature type="domain" description="Reverse transcriptase" evidence="7">
    <location>
        <begin position="1"/>
        <end position="132"/>
    </location>
</feature>
<proteinExistence type="predicted"/>
<keyword evidence="5" id="KW-0695">RNA-directed DNA polymerase</keyword>
<dbReference type="SUPFAM" id="SSF56672">
    <property type="entry name" value="DNA/RNA polymerases"/>
    <property type="match status" value="1"/>
</dbReference>
<evidence type="ECO:0000256" key="4">
    <source>
        <dbReference type="ARBA" id="ARBA00022759"/>
    </source>
</evidence>
<dbReference type="Proteomes" id="UP000479190">
    <property type="component" value="Unassembled WGS sequence"/>
</dbReference>
<dbReference type="InterPro" id="IPR043502">
    <property type="entry name" value="DNA/RNA_pol_sf"/>
</dbReference>
<keyword evidence="6" id="KW-0511">Multifunctional enzyme</keyword>
<dbReference type="Pfam" id="PF17921">
    <property type="entry name" value="Integrase_H2C2"/>
    <property type="match status" value="1"/>
</dbReference>
<dbReference type="PANTHER" id="PTHR37984:SF5">
    <property type="entry name" value="PROTEIN NYNRIN-LIKE"/>
    <property type="match status" value="1"/>
</dbReference>
<evidence type="ECO:0000313" key="8">
    <source>
        <dbReference type="EMBL" id="CAB0027848.1"/>
    </source>
</evidence>
<keyword evidence="9" id="KW-1185">Reference proteome</keyword>
<name>A0A6H5I0P7_9HYME</name>
<dbReference type="InterPro" id="IPR041577">
    <property type="entry name" value="RT_RNaseH_2"/>
</dbReference>
<keyword evidence="4" id="KW-0255">Endonuclease</keyword>
<dbReference type="GO" id="GO:0004519">
    <property type="term" value="F:endonuclease activity"/>
    <property type="evidence" value="ECO:0007669"/>
    <property type="project" value="UniProtKB-KW"/>
</dbReference>
<evidence type="ECO:0000256" key="6">
    <source>
        <dbReference type="ARBA" id="ARBA00023268"/>
    </source>
</evidence>
<evidence type="ECO:0000256" key="5">
    <source>
        <dbReference type="ARBA" id="ARBA00022918"/>
    </source>
</evidence>
<keyword evidence="3" id="KW-0540">Nuclease</keyword>
<evidence type="ECO:0000256" key="3">
    <source>
        <dbReference type="ARBA" id="ARBA00022722"/>
    </source>
</evidence>
<dbReference type="EC" id="2.7.7.49" evidence="1"/>
<keyword evidence="4" id="KW-0378">Hydrolase</keyword>
<dbReference type="FunFam" id="3.30.70.270:FF:000003">
    <property type="entry name" value="Transposon Ty3-G Gag-Pol polyprotein"/>
    <property type="match status" value="1"/>
</dbReference>